<evidence type="ECO:0000259" key="8">
    <source>
        <dbReference type="PROSITE" id="PS51714"/>
    </source>
</evidence>
<feature type="compositionally biased region" description="Acidic residues" evidence="7">
    <location>
        <begin position="432"/>
        <end position="488"/>
    </location>
</feature>
<evidence type="ECO:0000256" key="4">
    <source>
        <dbReference type="ARBA" id="ARBA00037087"/>
    </source>
</evidence>
<dbReference type="GO" id="GO:0030688">
    <property type="term" value="C:preribosome, small subunit precursor"/>
    <property type="evidence" value="ECO:0007669"/>
    <property type="project" value="TreeGrafter"/>
</dbReference>
<dbReference type="SMART" id="SM01362">
    <property type="entry name" value="DUF663"/>
    <property type="match status" value="1"/>
</dbReference>
<protein>
    <recommendedName>
        <fullName evidence="6">Pre-rRNA-processing protein TSR1 homolog</fullName>
    </recommendedName>
</protein>
<dbReference type="InterPro" id="IPR007034">
    <property type="entry name" value="BMS1_TSR1_C"/>
</dbReference>
<feature type="compositionally biased region" description="Basic residues" evidence="7">
    <location>
        <begin position="87"/>
        <end position="98"/>
    </location>
</feature>
<organism evidence="9 10">
    <name type="scientific">Daphnia magna</name>
    <dbReference type="NCBI Taxonomy" id="35525"/>
    <lineage>
        <taxon>Eukaryota</taxon>
        <taxon>Metazoa</taxon>
        <taxon>Ecdysozoa</taxon>
        <taxon>Arthropoda</taxon>
        <taxon>Crustacea</taxon>
        <taxon>Branchiopoda</taxon>
        <taxon>Diplostraca</taxon>
        <taxon>Cladocera</taxon>
        <taxon>Anomopoda</taxon>
        <taxon>Daphniidae</taxon>
        <taxon>Daphnia</taxon>
    </lineage>
</organism>
<evidence type="ECO:0000256" key="3">
    <source>
        <dbReference type="ARBA" id="ARBA00023242"/>
    </source>
</evidence>
<dbReference type="EMBL" id="LRGB01000642">
    <property type="protein sequence ID" value="KZS17122.1"/>
    <property type="molecule type" value="Genomic_DNA"/>
</dbReference>
<dbReference type="OrthoDB" id="119302at2759"/>
<dbReference type="Pfam" id="PF08142">
    <property type="entry name" value="AARP2CN"/>
    <property type="match status" value="1"/>
</dbReference>
<dbReference type="GO" id="GO:0003924">
    <property type="term" value="F:GTPase activity"/>
    <property type="evidence" value="ECO:0007669"/>
    <property type="project" value="TreeGrafter"/>
</dbReference>
<evidence type="ECO:0000256" key="7">
    <source>
        <dbReference type="SAM" id="MobiDB-lite"/>
    </source>
</evidence>
<proteinExistence type="inferred from homology"/>
<accession>A0A165A369</accession>
<evidence type="ECO:0000256" key="2">
    <source>
        <dbReference type="ARBA" id="ARBA00022517"/>
    </source>
</evidence>
<feature type="compositionally biased region" description="Basic residues" evidence="7">
    <location>
        <begin position="48"/>
        <end position="58"/>
    </location>
</feature>
<name>A0A165A369_9CRUS</name>
<feature type="domain" description="Bms1-type G" evidence="8">
    <location>
        <begin position="116"/>
        <end position="291"/>
    </location>
</feature>
<comment type="function">
    <text evidence="4">Required during maturation of the 40S ribosomal subunit in the nucleolus.</text>
</comment>
<evidence type="ECO:0000313" key="9">
    <source>
        <dbReference type="EMBL" id="KZS17122.1"/>
    </source>
</evidence>
<feature type="region of interest" description="Disordered" evidence="7">
    <location>
        <begin position="30"/>
        <end position="100"/>
    </location>
</feature>
<dbReference type="SMART" id="SM00785">
    <property type="entry name" value="AARP2CN"/>
    <property type="match status" value="1"/>
</dbReference>
<keyword evidence="3" id="KW-0539">Nucleus</keyword>
<dbReference type="Pfam" id="PF22298">
    <property type="entry name" value="Tsr1_G-like"/>
    <property type="match status" value="1"/>
</dbReference>
<dbReference type="GO" id="GO:0034511">
    <property type="term" value="F:U3 snoRNA binding"/>
    <property type="evidence" value="ECO:0007669"/>
    <property type="project" value="TreeGrafter"/>
</dbReference>
<comment type="caution">
    <text evidence="9">The sequence shown here is derived from an EMBL/GenBank/DDBJ whole genome shotgun (WGS) entry which is preliminary data.</text>
</comment>
<sequence length="838" mass="96111">MLYPLSTCVTDIDVVNRNQFCIETTTISSKMAGGEQASHRPGLLKQQNKSHKTGRHRSKSEIDKNNKGRVHVKLISKRKNQELKRDERRKKANQLRSKKREDILAKKRAIGGSDSAPFLSAIIPIGESANLQKLLKQMKECDADAKVEITGCNIMHINIPRFRQNFSLIIPQPGDLYAALDACKVVDSVIFLVSPPSDSDSCVSHSTNNEGVLGFDSSGEELLSAIMAQGLPSPIFVVNDIDAISAKKRNDYKKLLLKQLDQMVPVEKLQVIENESDALRLFHQIGSQKQRPVYQRNMRCHFLCEEVNFKQSLDDPTVGTLIVDGYVRYQPLNVNGLVHIPGWGDFQMERIEVQRNPGEFIFLEEANPSLQETLKSENDPDPMNGEQTWPYQEEMDGQTLEDGKIEDNEEMEIKKRFPKGTSEYQAAWIKDDDNDANQEDEKEEDDSDDWEDDCEDDCEDMIEDDDNESGTSSEEDEEDEMESVEMEGGDTHVYDKKVNFADEENDLKRIKEAREDELFPDEVDTPRDTLAKVRFQKYRGLKSFRTSPWDPKENLPMDYSRTFQFQNFQRTRKRVLKEERTGAKPGWYVRVHVKNVPSHLPAGLQPGYPLALVGMLPHEQKMSVINLVLKRFKNTRDQQAIPSKERLIFHCGYRRYAASPIFSQHTAANKHKYERFFRPESVVVATLYAPIMFPPASVLVFREKKDGSQIMTATGSVLSVNPDRITVKRAVLSGAPFKVHRKSAVLRFMFFNREDIEWFKPVELRTKYGRRGHIREPLGTHGHMKCVFDGQIKSQDTIMMNLYKRVFPKWSYDPNVAFPPALYNHEAEMEDAANQLMS</sequence>
<dbReference type="GO" id="GO:0005730">
    <property type="term" value="C:nucleolus"/>
    <property type="evidence" value="ECO:0007669"/>
    <property type="project" value="UniProtKB-SubCell"/>
</dbReference>
<dbReference type="AlphaFoldDB" id="A0A165A369"/>
<feature type="compositionally biased region" description="Basic residues" evidence="7">
    <location>
        <begin position="67"/>
        <end position="78"/>
    </location>
</feature>
<dbReference type="PANTHER" id="PTHR12858">
    <property type="entry name" value="RIBOSOME BIOGENESIS PROTEIN"/>
    <property type="match status" value="1"/>
</dbReference>
<dbReference type="PROSITE" id="PS51714">
    <property type="entry name" value="G_BMS1"/>
    <property type="match status" value="1"/>
</dbReference>
<dbReference type="PANTHER" id="PTHR12858:SF1">
    <property type="entry name" value="PRE-RRNA-PROCESSING PROTEIN TSR1 HOMOLOG"/>
    <property type="match status" value="1"/>
</dbReference>
<dbReference type="Pfam" id="PF04950">
    <property type="entry name" value="RIBIOP_C"/>
    <property type="match status" value="1"/>
</dbReference>
<dbReference type="InterPro" id="IPR012948">
    <property type="entry name" value="AARP2CN"/>
</dbReference>
<dbReference type="GO" id="GO:0000479">
    <property type="term" value="P:endonucleolytic cleavage of tricistronic rRNA transcript (SSU-rRNA, 5.8S rRNA, LSU-rRNA)"/>
    <property type="evidence" value="ECO:0007669"/>
    <property type="project" value="TreeGrafter"/>
</dbReference>
<dbReference type="InterPro" id="IPR039761">
    <property type="entry name" value="Bms1/Tsr1"/>
</dbReference>
<evidence type="ECO:0000256" key="6">
    <source>
        <dbReference type="ARBA" id="ARBA00040070"/>
    </source>
</evidence>
<comment type="similarity">
    <text evidence="5">Belongs to the TRAFAC class translation factor GTPase superfamily. Bms1-like GTPase family. TSR1 subfamily.</text>
</comment>
<comment type="subcellular location">
    <subcellularLocation>
        <location evidence="1">Nucleus</location>
        <location evidence="1">Nucleolus</location>
    </subcellularLocation>
</comment>
<keyword evidence="2" id="KW-0690">Ribosome biogenesis</keyword>
<feature type="region of interest" description="Disordered" evidence="7">
    <location>
        <begin position="429"/>
        <end position="494"/>
    </location>
</feature>
<dbReference type="GO" id="GO:0000462">
    <property type="term" value="P:maturation of SSU-rRNA from tricistronic rRNA transcript (SSU-rRNA, 5.8S rRNA, LSU-rRNA)"/>
    <property type="evidence" value="ECO:0007669"/>
    <property type="project" value="TreeGrafter"/>
</dbReference>
<dbReference type="GO" id="GO:0005525">
    <property type="term" value="F:GTP binding"/>
    <property type="evidence" value="ECO:0007669"/>
    <property type="project" value="TreeGrafter"/>
</dbReference>
<dbReference type="STRING" id="35525.A0A165A369"/>
<evidence type="ECO:0000256" key="1">
    <source>
        <dbReference type="ARBA" id="ARBA00004604"/>
    </source>
</evidence>
<reference evidence="9 10" key="1">
    <citation type="submission" date="2016-03" db="EMBL/GenBank/DDBJ databases">
        <title>EvidentialGene: Evidence-directed Construction of Genes on Genomes.</title>
        <authorList>
            <person name="Gilbert D.G."/>
            <person name="Choi J.-H."/>
            <person name="Mockaitis K."/>
            <person name="Colbourne J."/>
            <person name="Pfrender M."/>
        </authorList>
    </citation>
    <scope>NUCLEOTIDE SEQUENCE [LARGE SCALE GENOMIC DNA]</scope>
    <source>
        <strain evidence="9 10">Xinb3</strain>
        <tissue evidence="9">Complete organism</tissue>
    </source>
</reference>
<feature type="compositionally biased region" description="Basic and acidic residues" evidence="7">
    <location>
        <begin position="401"/>
        <end position="415"/>
    </location>
</feature>
<evidence type="ECO:0000256" key="5">
    <source>
        <dbReference type="ARBA" id="ARBA00038288"/>
    </source>
</evidence>
<feature type="region of interest" description="Disordered" evidence="7">
    <location>
        <begin position="401"/>
        <end position="420"/>
    </location>
</feature>
<dbReference type="InterPro" id="IPR030387">
    <property type="entry name" value="G_Bms1/Tsr1_dom"/>
</dbReference>
<keyword evidence="10" id="KW-1185">Reference proteome</keyword>
<dbReference type="Proteomes" id="UP000076858">
    <property type="component" value="Unassembled WGS sequence"/>
</dbReference>
<evidence type="ECO:0000313" key="10">
    <source>
        <dbReference type="Proteomes" id="UP000076858"/>
    </source>
</evidence>
<gene>
    <name evidence="9" type="ORF">APZ42_016657</name>
</gene>